<accession>A0A369YCW2</accession>
<dbReference type="EMBL" id="QEPN01000009">
    <property type="protein sequence ID" value="RDE70064.1"/>
    <property type="molecule type" value="Genomic_DNA"/>
</dbReference>
<dbReference type="PROSITE" id="PS51857">
    <property type="entry name" value="CSD_2"/>
    <property type="match status" value="1"/>
</dbReference>
<dbReference type="SUPFAM" id="SSF50249">
    <property type="entry name" value="Nucleic acid-binding proteins"/>
    <property type="match status" value="1"/>
</dbReference>
<evidence type="ECO:0000313" key="2">
    <source>
        <dbReference type="EMBL" id="RDE70064.1"/>
    </source>
</evidence>
<keyword evidence="5" id="KW-1185">Reference proteome</keyword>
<comment type="caution">
    <text evidence="2">The sequence shown here is derived from an EMBL/GenBank/DDBJ whole genome shotgun (WGS) entry which is preliminary data.</text>
</comment>
<dbReference type="EMBL" id="QEQG01000014">
    <property type="protein sequence ID" value="RDF09428.1"/>
    <property type="molecule type" value="Genomic_DNA"/>
</dbReference>
<feature type="domain" description="CSD" evidence="1">
    <location>
        <begin position="77"/>
        <end position="144"/>
    </location>
</feature>
<evidence type="ECO:0000313" key="5">
    <source>
        <dbReference type="Proteomes" id="UP000253950"/>
    </source>
</evidence>
<dbReference type="InterPro" id="IPR012340">
    <property type="entry name" value="NA-bd_OB-fold"/>
</dbReference>
<reference evidence="4 5" key="1">
    <citation type="submission" date="2018-05" db="EMBL/GenBank/DDBJ databases">
        <title>Draft Genome Sequences for a Diverse set of 7 Haemophilus Species.</title>
        <authorList>
            <person name="Nichols M."/>
            <person name="Topaz N."/>
            <person name="Wang X."/>
            <person name="Wang X."/>
            <person name="Boxrud D."/>
        </authorList>
    </citation>
    <scope>NUCLEOTIDE SEQUENCE [LARGE SCALE GENOMIC DNA]</scope>
    <source>
        <strain evidence="2 4">C2002001239</strain>
        <strain evidence="3 5">C2015005473</strain>
    </source>
</reference>
<proteinExistence type="predicted"/>
<gene>
    <name evidence="3" type="ORF">DPV84_09750</name>
    <name evidence="2" type="ORF">DPV93_09245</name>
</gene>
<name>A0A369YCW2_9PAST</name>
<evidence type="ECO:0000313" key="4">
    <source>
        <dbReference type="Proteomes" id="UP000253872"/>
    </source>
</evidence>
<evidence type="ECO:0000259" key="1">
    <source>
        <dbReference type="PROSITE" id="PS51857"/>
    </source>
</evidence>
<dbReference type="STRING" id="1035839.GCA_000238795_01969"/>
<dbReference type="Proteomes" id="UP000253872">
    <property type="component" value="Unassembled WGS sequence"/>
</dbReference>
<dbReference type="RefSeq" id="WP_111390235.1">
    <property type="nucleotide sequence ID" value="NZ_QEPN01000009.1"/>
</dbReference>
<dbReference type="Gene3D" id="2.40.50.140">
    <property type="entry name" value="Nucleic acid-binding proteins"/>
    <property type="match status" value="2"/>
</dbReference>
<protein>
    <submittedName>
        <fullName evidence="2">Cold shock domain-containing protein</fullName>
    </submittedName>
</protein>
<dbReference type="AlphaFoldDB" id="A0A369YCW2"/>
<dbReference type="GO" id="GO:0003676">
    <property type="term" value="F:nucleic acid binding"/>
    <property type="evidence" value="ECO:0007669"/>
    <property type="project" value="InterPro"/>
</dbReference>
<sequence>MSKRIQGKIKKLLANKRSGFIHKVEGVSEKDFYFIESNLSSISFEQLSEGMEVSFIPNISGEQCYANSIESTIPIGIQQSRIKIINVEKESGFILSVDGKRDIYFQRANLIDGLSFSSLNKDDIVFFEIRVGKDGFLSAINIRKDNSLVGGKTNITLMETIHNIIKTVRDNANLISDPYVFEDYCFTILKLLGLTDTYQYPRAKQAGNADGFFKIKALEVLYDCTLSEYYQDYKKDQIENYIARLNKTQITIDTKEISLNTTNNKQVWIITKNKTRIIKDSDNILVKEISLNDLIDVLEERLSNLKYDNLMTRLLELGN</sequence>
<dbReference type="InterPro" id="IPR002059">
    <property type="entry name" value="CSP_DNA-bd"/>
</dbReference>
<organism evidence="2 4">
    <name type="scientific">Haemophilus sputorum</name>
    <dbReference type="NCBI Taxonomy" id="1078480"/>
    <lineage>
        <taxon>Bacteria</taxon>
        <taxon>Pseudomonadati</taxon>
        <taxon>Pseudomonadota</taxon>
        <taxon>Gammaproteobacteria</taxon>
        <taxon>Pasteurellales</taxon>
        <taxon>Pasteurellaceae</taxon>
        <taxon>Haemophilus</taxon>
    </lineage>
</organism>
<dbReference type="Proteomes" id="UP000253950">
    <property type="component" value="Unassembled WGS sequence"/>
</dbReference>
<evidence type="ECO:0000313" key="3">
    <source>
        <dbReference type="EMBL" id="RDF09428.1"/>
    </source>
</evidence>